<reference evidence="3" key="1">
    <citation type="submission" date="2014-09" db="EMBL/GenBank/DDBJ databases">
        <authorList>
            <person name="Gomez-Valero L."/>
        </authorList>
    </citation>
    <scope>NUCLEOTIDE SEQUENCE [LARGE SCALE GENOMIC DNA]</scope>
    <source>
        <strain evidence="3">ATCC33218</strain>
    </source>
</reference>
<reference evidence="2 4" key="3">
    <citation type="submission" date="2016-10" db="EMBL/GenBank/DDBJ databases">
        <authorList>
            <person name="Varghese N."/>
            <person name="Submissions S."/>
        </authorList>
    </citation>
    <scope>NUCLEOTIDE SEQUENCE [LARGE SCALE GENOMIC DNA]</scope>
    <source>
        <strain evidence="2 4">ATCC 33218</strain>
    </source>
</reference>
<dbReference type="RefSeq" id="WP_045099270.1">
    <property type="nucleotide sequence ID" value="NZ_FMVN01000014.1"/>
</dbReference>
<evidence type="ECO:0000313" key="4">
    <source>
        <dbReference type="Proteomes" id="UP000182998"/>
    </source>
</evidence>
<reference evidence="1" key="2">
    <citation type="submission" date="2014-09" db="EMBL/GenBank/DDBJ databases">
        <authorList>
            <person name="GOMEZ-VALERO Laura"/>
        </authorList>
    </citation>
    <scope>NUCLEOTIDE SEQUENCE</scope>
    <source>
        <strain evidence="1">ATCC33218</strain>
    </source>
</reference>
<evidence type="ECO:0000313" key="3">
    <source>
        <dbReference type="Proteomes" id="UP000032414"/>
    </source>
</evidence>
<organism evidence="1 3">
    <name type="scientific">Legionella micdadei</name>
    <name type="common">Tatlockia micdadei</name>
    <dbReference type="NCBI Taxonomy" id="451"/>
    <lineage>
        <taxon>Bacteria</taxon>
        <taxon>Pseudomonadati</taxon>
        <taxon>Pseudomonadota</taxon>
        <taxon>Gammaproteobacteria</taxon>
        <taxon>Legionellales</taxon>
        <taxon>Legionellaceae</taxon>
        <taxon>Legionella</taxon>
    </lineage>
</organism>
<keyword evidence="4" id="KW-1185">Reference proteome</keyword>
<dbReference type="HOGENOM" id="CLU_2792593_0_0_6"/>
<name>A0A098GEP3_LEGMI</name>
<accession>A0A098GEP3</accession>
<dbReference type="KEGG" id="tmc:LMI_1641"/>
<proteinExistence type="predicted"/>
<dbReference type="PATRIC" id="fig|451.8.peg.1988"/>
<dbReference type="OrthoDB" id="214253at2"/>
<dbReference type="AlphaFoldDB" id="A0A098GEP3"/>
<evidence type="ECO:0000313" key="2">
    <source>
        <dbReference type="EMBL" id="SCY69241.1"/>
    </source>
</evidence>
<evidence type="ECO:0000313" key="1">
    <source>
        <dbReference type="EMBL" id="CEG60939.1"/>
    </source>
</evidence>
<dbReference type="EMBL" id="LN614830">
    <property type="protein sequence ID" value="CEG60939.1"/>
    <property type="molecule type" value="Genomic_DNA"/>
</dbReference>
<dbReference type="EMBL" id="FMVN01000014">
    <property type="protein sequence ID" value="SCY69241.1"/>
    <property type="molecule type" value="Genomic_DNA"/>
</dbReference>
<sequence length="68" mass="7954">MAFLTDSECKKIIFNIGRELNLPPKLISTRLLDDFDKDAMREGLLEISILKRFVEVWRDMGMPDQVLK</sequence>
<dbReference type="Proteomes" id="UP000182998">
    <property type="component" value="Unassembled WGS sequence"/>
</dbReference>
<gene>
    <name evidence="1" type="ORF">LMI_1641</name>
    <name evidence="2" type="ORF">SAMN02982997_02510</name>
</gene>
<dbReference type="Proteomes" id="UP000032414">
    <property type="component" value="Chromosome I"/>
</dbReference>
<protein>
    <submittedName>
        <fullName evidence="1">Uncharacterized protein</fullName>
    </submittedName>
</protein>